<evidence type="ECO:0000313" key="2">
    <source>
        <dbReference type="EMBL" id="WXB90411.1"/>
    </source>
</evidence>
<protein>
    <submittedName>
        <fullName evidence="2">Uncharacterized protein</fullName>
    </submittedName>
</protein>
<gene>
    <name evidence="2" type="ORF">WCV66_09515</name>
</gene>
<feature type="transmembrane region" description="Helical" evidence="1">
    <location>
        <begin position="16"/>
        <end position="40"/>
    </location>
</feature>
<sequence>MKEVCEGFWNCISPDAWFTGIGTLIGAFLGAFLAGLFTIFSVRKQLKHDSSNKKKQEITSYLKISSDFSSRIKAVINAGEELEKRISHDDTRVGVFEEKTIKHSKGYLGSLNNVSKEISTMNYHQIPYEFYNCFIIGKEIIDILKVDVEFLIDDLQKPIRTDYIHWSDNYEGFTKGLKKLKEISNSIDEFDIESKQELQKINKVIN</sequence>
<keyword evidence="1" id="KW-1133">Transmembrane helix</keyword>
<name>A0ABZ2MYJ7_9BACI</name>
<evidence type="ECO:0000313" key="3">
    <source>
        <dbReference type="Proteomes" id="UP001368328"/>
    </source>
</evidence>
<dbReference type="EMBL" id="CP147403">
    <property type="protein sequence ID" value="WXB90411.1"/>
    <property type="molecule type" value="Genomic_DNA"/>
</dbReference>
<keyword evidence="3" id="KW-1185">Reference proteome</keyword>
<dbReference type="Proteomes" id="UP001368328">
    <property type="component" value="Chromosome"/>
</dbReference>
<reference evidence="2 3" key="1">
    <citation type="submission" date="2024-02" db="EMBL/GenBank/DDBJ databases">
        <title>Seven novel Bacillus-like species.</title>
        <authorList>
            <person name="Liu G."/>
        </authorList>
    </citation>
    <scope>NUCLEOTIDE SEQUENCE [LARGE SCALE GENOMIC DNA]</scope>
    <source>
        <strain evidence="2 3">FJAT-53654</strain>
    </source>
</reference>
<evidence type="ECO:0000256" key="1">
    <source>
        <dbReference type="SAM" id="Phobius"/>
    </source>
</evidence>
<organism evidence="2 3">
    <name type="scientific">Metabacillus rhizosphaerae</name>
    <dbReference type="NCBI Taxonomy" id="3117747"/>
    <lineage>
        <taxon>Bacteria</taxon>
        <taxon>Bacillati</taxon>
        <taxon>Bacillota</taxon>
        <taxon>Bacilli</taxon>
        <taxon>Bacillales</taxon>
        <taxon>Bacillaceae</taxon>
        <taxon>Metabacillus</taxon>
    </lineage>
</organism>
<proteinExistence type="predicted"/>
<keyword evidence="1" id="KW-0472">Membrane</keyword>
<dbReference type="RefSeq" id="WP_338788797.1">
    <property type="nucleotide sequence ID" value="NZ_CP147403.1"/>
</dbReference>
<accession>A0ABZ2MYJ7</accession>
<keyword evidence="1" id="KW-0812">Transmembrane</keyword>